<gene>
    <name evidence="1" type="ORF">METZ01_LOCUS28629</name>
</gene>
<organism evidence="1">
    <name type="scientific">marine metagenome</name>
    <dbReference type="NCBI Taxonomy" id="408172"/>
    <lineage>
        <taxon>unclassified sequences</taxon>
        <taxon>metagenomes</taxon>
        <taxon>ecological metagenomes</taxon>
    </lineage>
</organism>
<dbReference type="AlphaFoldDB" id="A0A381Q8W1"/>
<proteinExistence type="predicted"/>
<reference evidence="1" key="1">
    <citation type="submission" date="2018-05" db="EMBL/GenBank/DDBJ databases">
        <authorList>
            <person name="Lanie J.A."/>
            <person name="Ng W.-L."/>
            <person name="Kazmierczak K.M."/>
            <person name="Andrzejewski T.M."/>
            <person name="Davidsen T.M."/>
            <person name="Wayne K.J."/>
            <person name="Tettelin H."/>
            <person name="Glass J.I."/>
            <person name="Rusch D."/>
            <person name="Podicherti R."/>
            <person name="Tsui H.-C.T."/>
            <person name="Winkler M.E."/>
        </authorList>
    </citation>
    <scope>NUCLEOTIDE SEQUENCE</scope>
</reference>
<protein>
    <recommendedName>
        <fullName evidence="2">AraC-type arabinose-binding/dimerisation domain-containing protein</fullName>
    </recommendedName>
</protein>
<evidence type="ECO:0000313" key="1">
    <source>
        <dbReference type="EMBL" id="SUZ75775.1"/>
    </source>
</evidence>
<dbReference type="InterPro" id="IPR011051">
    <property type="entry name" value="RmlC_Cupin_sf"/>
</dbReference>
<name>A0A381Q8W1_9ZZZZ</name>
<dbReference type="Gene3D" id="2.60.120.10">
    <property type="entry name" value="Jelly Rolls"/>
    <property type="match status" value="1"/>
</dbReference>
<dbReference type="SUPFAM" id="SSF51182">
    <property type="entry name" value="RmlC-like cupins"/>
    <property type="match status" value="1"/>
</dbReference>
<accession>A0A381Q8W1</accession>
<sequence length="153" mass="16020">MMKNTVVIGFIVSTLTMLVSAQTSMPPAIYVKAASIGTELAGSFEQRPTLGIGTINRGDDYNINLIRRTTPAGAIIHDDGTELHYITEGAGVLVTGGISVRPAGGGPADIEGGFAQRVSVGDAILIPEGTPHQYTAVEGVVGYLEVRFKTAQY</sequence>
<evidence type="ECO:0008006" key="2">
    <source>
        <dbReference type="Google" id="ProtNLM"/>
    </source>
</evidence>
<dbReference type="EMBL" id="UINC01001258">
    <property type="protein sequence ID" value="SUZ75775.1"/>
    <property type="molecule type" value="Genomic_DNA"/>
</dbReference>
<dbReference type="InterPro" id="IPR014710">
    <property type="entry name" value="RmlC-like_jellyroll"/>
</dbReference>